<sequence length="143" mass="14337">MREAFLVPAVGLLAALALAGCSAPTEAAAPAESPSVAESAAPAETAAAAEGTDLTEQVRAAVGEDLAPLVTSAEQTEPGRVQVDTSISDPRTDDSAEAGQAIYICDAVSGMDAVEHVSVMESDGSTFVVYGHPAYPAGECSEV</sequence>
<dbReference type="RefSeq" id="WP_109776686.1">
    <property type="nucleotide sequence ID" value="NZ_QGDQ01000049.1"/>
</dbReference>
<keyword evidence="4" id="KW-1185">Reference proteome</keyword>
<evidence type="ECO:0000313" key="4">
    <source>
        <dbReference type="Proteomes" id="UP000245469"/>
    </source>
</evidence>
<organism evidence="3 4">
    <name type="scientific">Quadrisphaera granulorum</name>
    <dbReference type="NCBI Taxonomy" id="317664"/>
    <lineage>
        <taxon>Bacteria</taxon>
        <taxon>Bacillati</taxon>
        <taxon>Actinomycetota</taxon>
        <taxon>Actinomycetes</taxon>
        <taxon>Kineosporiales</taxon>
        <taxon>Kineosporiaceae</taxon>
        <taxon>Quadrisphaera</taxon>
    </lineage>
</organism>
<gene>
    <name evidence="3" type="ORF">BXY45_1498</name>
</gene>
<evidence type="ECO:0000313" key="3">
    <source>
        <dbReference type="EMBL" id="PWJ46272.1"/>
    </source>
</evidence>
<dbReference type="OrthoDB" id="9997737at2"/>
<evidence type="ECO:0000256" key="1">
    <source>
        <dbReference type="SAM" id="MobiDB-lite"/>
    </source>
</evidence>
<dbReference type="Proteomes" id="UP000245469">
    <property type="component" value="Unassembled WGS sequence"/>
</dbReference>
<evidence type="ECO:0008006" key="5">
    <source>
        <dbReference type="Google" id="ProtNLM"/>
    </source>
</evidence>
<dbReference type="AlphaFoldDB" id="A0A315ZLR9"/>
<feature type="signal peptide" evidence="2">
    <location>
        <begin position="1"/>
        <end position="27"/>
    </location>
</feature>
<reference evidence="3 4" key="1">
    <citation type="submission" date="2018-03" db="EMBL/GenBank/DDBJ databases">
        <title>Genomic Encyclopedia of Archaeal and Bacterial Type Strains, Phase II (KMG-II): from individual species to whole genera.</title>
        <authorList>
            <person name="Goeker M."/>
        </authorList>
    </citation>
    <scope>NUCLEOTIDE SEQUENCE [LARGE SCALE GENOMIC DNA]</scope>
    <source>
        <strain evidence="3 4">DSM 44889</strain>
    </source>
</reference>
<feature type="compositionally biased region" description="Low complexity" evidence="1">
    <location>
        <begin position="29"/>
        <end position="50"/>
    </location>
</feature>
<accession>A0A315ZLR9</accession>
<protein>
    <recommendedName>
        <fullName evidence="5">Secreted protein</fullName>
    </recommendedName>
</protein>
<name>A0A315ZLR9_9ACTN</name>
<feature type="chain" id="PRO_5039517812" description="Secreted protein" evidence="2">
    <location>
        <begin position="28"/>
        <end position="143"/>
    </location>
</feature>
<evidence type="ECO:0000256" key="2">
    <source>
        <dbReference type="SAM" id="SignalP"/>
    </source>
</evidence>
<dbReference type="EMBL" id="QGDQ01000049">
    <property type="protein sequence ID" value="PWJ46272.1"/>
    <property type="molecule type" value="Genomic_DNA"/>
</dbReference>
<comment type="caution">
    <text evidence="3">The sequence shown here is derived from an EMBL/GenBank/DDBJ whole genome shotgun (WGS) entry which is preliminary data.</text>
</comment>
<proteinExistence type="predicted"/>
<keyword evidence="2" id="KW-0732">Signal</keyword>
<dbReference type="PROSITE" id="PS51257">
    <property type="entry name" value="PROKAR_LIPOPROTEIN"/>
    <property type="match status" value="1"/>
</dbReference>
<feature type="region of interest" description="Disordered" evidence="1">
    <location>
        <begin position="29"/>
        <end position="52"/>
    </location>
</feature>
<feature type="region of interest" description="Disordered" evidence="1">
    <location>
        <begin position="69"/>
        <end position="95"/>
    </location>
</feature>